<protein>
    <submittedName>
        <fullName evidence="2">SDR family oxidoreductase</fullName>
    </submittedName>
</protein>
<gene>
    <name evidence="2" type="ORF">D3272_21995</name>
</gene>
<dbReference type="InterPro" id="IPR050259">
    <property type="entry name" value="SDR"/>
</dbReference>
<accession>A0A4Q2R6E9</accession>
<reference evidence="2 3" key="2">
    <citation type="submission" date="2019-02" db="EMBL/GenBank/DDBJ databases">
        <title>'Lichenibacterium ramalinii' gen. nov. sp. nov., 'Lichenibacterium minor' gen. nov. sp. nov.</title>
        <authorList>
            <person name="Pankratov T."/>
        </authorList>
    </citation>
    <scope>NUCLEOTIDE SEQUENCE [LARGE SCALE GENOMIC DNA]</scope>
    <source>
        <strain evidence="2 3">RmlP001</strain>
    </source>
</reference>
<dbReference type="PRINTS" id="PR00081">
    <property type="entry name" value="GDHRDH"/>
</dbReference>
<dbReference type="PANTHER" id="PTHR42879:SF2">
    <property type="entry name" value="3-OXOACYL-[ACYL-CARRIER-PROTEIN] REDUCTASE FABG"/>
    <property type="match status" value="1"/>
</dbReference>
<dbReference type="InterPro" id="IPR002347">
    <property type="entry name" value="SDR_fam"/>
</dbReference>
<dbReference type="Proteomes" id="UP000289411">
    <property type="component" value="Unassembled WGS sequence"/>
</dbReference>
<dbReference type="PANTHER" id="PTHR42879">
    <property type="entry name" value="3-OXOACYL-(ACYL-CARRIER-PROTEIN) REDUCTASE"/>
    <property type="match status" value="1"/>
</dbReference>
<sequence>MDLGLGGRRVLVTGGSKGIGLACAAAFVAEGAIVAVCSRDAGNLEAARQRLPALRAFAADCADAASAARMVAAVEDEVGPLDILVTSAGAARRTPVEDLTPDHWRAAMDAKYFATVNVLDPVLKRMAARGRGVAITVIGTGGKVASPIHLAGGAANAALMLATAGLGAAYARQGLRVVGVSPSLTDTTRVAEGLAADAAARGIAPEEARERMLAGLPLGRMASAEEVADTVLFLASDRAAYITGTTLSVDGGQHPVVL</sequence>
<dbReference type="Pfam" id="PF13561">
    <property type="entry name" value="adh_short_C2"/>
    <property type="match status" value="1"/>
</dbReference>
<organism evidence="2 3">
    <name type="scientific">Lichenibacterium ramalinae</name>
    <dbReference type="NCBI Taxonomy" id="2316527"/>
    <lineage>
        <taxon>Bacteria</taxon>
        <taxon>Pseudomonadati</taxon>
        <taxon>Pseudomonadota</taxon>
        <taxon>Alphaproteobacteria</taxon>
        <taxon>Hyphomicrobiales</taxon>
        <taxon>Lichenihabitantaceae</taxon>
        <taxon>Lichenibacterium</taxon>
    </lineage>
</organism>
<proteinExistence type="inferred from homology"/>
<dbReference type="SUPFAM" id="SSF51735">
    <property type="entry name" value="NAD(P)-binding Rossmann-fold domains"/>
    <property type="match status" value="1"/>
</dbReference>
<evidence type="ECO:0000313" key="2">
    <source>
        <dbReference type="EMBL" id="RYB02158.1"/>
    </source>
</evidence>
<dbReference type="Gene3D" id="3.40.50.720">
    <property type="entry name" value="NAD(P)-binding Rossmann-like Domain"/>
    <property type="match status" value="1"/>
</dbReference>
<keyword evidence="3" id="KW-1185">Reference proteome</keyword>
<dbReference type="AlphaFoldDB" id="A0A4Q2R6E9"/>
<name>A0A4Q2R6E9_9HYPH</name>
<dbReference type="InterPro" id="IPR036291">
    <property type="entry name" value="NAD(P)-bd_dom_sf"/>
</dbReference>
<dbReference type="EMBL" id="QYBC01000022">
    <property type="protein sequence ID" value="RYB02158.1"/>
    <property type="molecule type" value="Genomic_DNA"/>
</dbReference>
<dbReference type="RefSeq" id="WP_129221369.1">
    <property type="nucleotide sequence ID" value="NZ_QYBC01000022.1"/>
</dbReference>
<dbReference type="OrthoDB" id="9804774at2"/>
<comment type="similarity">
    <text evidence="1">Belongs to the short-chain dehydrogenases/reductases (SDR) family.</text>
</comment>
<reference evidence="2 3" key="1">
    <citation type="submission" date="2018-09" db="EMBL/GenBank/DDBJ databases">
        <authorList>
            <person name="Grouzdev D.S."/>
            <person name="Krutkina M.S."/>
        </authorList>
    </citation>
    <scope>NUCLEOTIDE SEQUENCE [LARGE SCALE GENOMIC DNA]</scope>
    <source>
        <strain evidence="2 3">RmlP001</strain>
    </source>
</reference>
<comment type="caution">
    <text evidence="2">The sequence shown here is derived from an EMBL/GenBank/DDBJ whole genome shotgun (WGS) entry which is preliminary data.</text>
</comment>
<evidence type="ECO:0000313" key="3">
    <source>
        <dbReference type="Proteomes" id="UP000289411"/>
    </source>
</evidence>
<evidence type="ECO:0000256" key="1">
    <source>
        <dbReference type="ARBA" id="ARBA00006484"/>
    </source>
</evidence>